<sequence>MTAFHCISLVLDLSLEDRSFVFESWYGQLAPVTFLSRSVALQVEDIEALARATDDALALIPSSKRRSCDDQRLERLRRKLDEAIDEVGTSAFVRLNYLSPKDAVMDNLQKLGAAGKWPEFQEKVRKEMPDVDEDTRRNISAIRMLVSLTRVKTGEEALWMLTNSHRTFEDFWLRRLRIQSSNIKGIADRIQVRRWEERLLVETELRGFVFGGALTALTQYHCCSVVPRFVEDPAGTLQKVQEFFGRHVRARLSPFQACIVDFAFLEDGGMRVIELNPFGPQTGALLFDWQRDALILAGWWSQRPVFRYVKNSKEAGGYGQLPLKQILAKLDSLS</sequence>
<evidence type="ECO:0000256" key="1">
    <source>
        <dbReference type="ARBA" id="ARBA00011047"/>
    </source>
</evidence>
<dbReference type="Proteomes" id="UP001642464">
    <property type="component" value="Unassembled WGS sequence"/>
</dbReference>
<protein>
    <submittedName>
        <fullName evidence="2">Insulin-degrading enzyme</fullName>
    </submittedName>
</protein>
<organism evidence="2 3">
    <name type="scientific">Durusdinium trenchii</name>
    <dbReference type="NCBI Taxonomy" id="1381693"/>
    <lineage>
        <taxon>Eukaryota</taxon>
        <taxon>Sar</taxon>
        <taxon>Alveolata</taxon>
        <taxon>Dinophyceae</taxon>
        <taxon>Suessiales</taxon>
        <taxon>Symbiodiniaceae</taxon>
        <taxon>Durusdinium</taxon>
    </lineage>
</organism>
<evidence type="ECO:0000313" key="3">
    <source>
        <dbReference type="Proteomes" id="UP001642464"/>
    </source>
</evidence>
<proteinExistence type="inferred from homology"/>
<dbReference type="EMBL" id="CAXAMM010038973">
    <property type="protein sequence ID" value="CAK9082540.1"/>
    <property type="molecule type" value="Genomic_DNA"/>
</dbReference>
<dbReference type="PANTHER" id="PTHR15323:SF6">
    <property type="entry name" value="CELL DIVISION CYCLE PROTEIN 123 HOMOLOG"/>
    <property type="match status" value="1"/>
</dbReference>
<evidence type="ECO:0000313" key="2">
    <source>
        <dbReference type="EMBL" id="CAK9082540.1"/>
    </source>
</evidence>
<dbReference type="PANTHER" id="PTHR15323">
    <property type="entry name" value="D123 PROTEIN"/>
    <property type="match status" value="1"/>
</dbReference>
<gene>
    <name evidence="2" type="ORF">SCF082_LOCUS39227</name>
</gene>
<reference evidence="2 3" key="1">
    <citation type="submission" date="2024-02" db="EMBL/GenBank/DDBJ databases">
        <authorList>
            <person name="Chen Y."/>
            <person name="Shah S."/>
            <person name="Dougan E. K."/>
            <person name="Thang M."/>
            <person name="Chan C."/>
        </authorList>
    </citation>
    <scope>NUCLEOTIDE SEQUENCE [LARGE SCALE GENOMIC DNA]</scope>
</reference>
<comment type="caution">
    <text evidence="2">The sequence shown here is derived from an EMBL/GenBank/DDBJ whole genome shotgun (WGS) entry which is preliminary data.</text>
</comment>
<keyword evidence="3" id="KW-1185">Reference proteome</keyword>
<comment type="similarity">
    <text evidence="1">Belongs to the CDC123 family.</text>
</comment>
<name>A0ABP0Q2P9_9DINO</name>
<dbReference type="Pfam" id="PF07065">
    <property type="entry name" value="D123"/>
    <property type="match status" value="1"/>
</dbReference>
<accession>A0ABP0Q2P9</accession>
<dbReference type="InterPro" id="IPR009772">
    <property type="entry name" value="CDC123"/>
</dbReference>